<evidence type="ECO:0000256" key="6">
    <source>
        <dbReference type="ARBA" id="ARBA00022960"/>
    </source>
</evidence>
<dbReference type="InterPro" id="IPR005761">
    <property type="entry name" value="UDP-N-AcMur-Glu-dNH2Pim_ligase"/>
</dbReference>
<evidence type="ECO:0000256" key="1">
    <source>
        <dbReference type="ARBA" id="ARBA00005898"/>
    </source>
</evidence>
<dbReference type="GO" id="GO:0071555">
    <property type="term" value="P:cell wall organization"/>
    <property type="evidence" value="ECO:0007669"/>
    <property type="project" value="UniProtKB-KW"/>
</dbReference>
<feature type="domain" description="Mur ligase central" evidence="11">
    <location>
        <begin position="41"/>
        <end position="253"/>
    </location>
</feature>
<dbReference type="GO" id="GO:0004326">
    <property type="term" value="F:tetrahydrofolylpolyglutamate synthase activity"/>
    <property type="evidence" value="ECO:0007669"/>
    <property type="project" value="InterPro"/>
</dbReference>
<dbReference type="UniPathway" id="UPA00219"/>
<evidence type="ECO:0000259" key="11">
    <source>
        <dbReference type="Pfam" id="PF08245"/>
    </source>
</evidence>
<name>A0A0G0VEC7_9BACT</name>
<sequence length="435" mass="48422">MLHALRKIIPKQILQIYHFCLAKLAVFVYRNPSSELIVIGVTGTNGKSSTVQMIAQMLESLGEKVGYTTTAGFYIAGHDIENKMKLTMPGRFYLQRMLRDMVKAGCGFAIIETSSQGIEQYRHLGINYDLVTYTNLTPEHIEAHGGFEAYKKAKSKLFSHLMHRAHKIINGKKIEKVSVINADDEHASYFLSFPADRQITYSVHGRECNDHIVIKNIGVNEKGLSVDVCGEIMQVPYIATFQQKNAISALAVCYALGYSLKEIAKALKTLEPIAGRFERVDNGQDFTVIVDYAYEPYALHALLDSVKILQPKRIIGIHGSAGGGRDRARRYKIGQIAADHEDIVIVTNEDPYDEDPRVIIQEVAKGARESGMKDDVDLLLIDDREQAIKKAILMAKKGDVVLITGKGSETVMAVKGGKLIPFDDRRVALEALKNR</sequence>
<dbReference type="PROSITE" id="PS01011">
    <property type="entry name" value="FOLYLPOLYGLU_SYNT_1"/>
    <property type="match status" value="1"/>
</dbReference>
<keyword evidence="7 9" id="KW-0573">Peptidoglycan synthesis</keyword>
<keyword evidence="3 12" id="KW-0436">Ligase</keyword>
<dbReference type="GO" id="GO:0005524">
    <property type="term" value="F:ATP binding"/>
    <property type="evidence" value="ECO:0007669"/>
    <property type="project" value="UniProtKB-KW"/>
</dbReference>
<evidence type="ECO:0000256" key="4">
    <source>
        <dbReference type="ARBA" id="ARBA00022741"/>
    </source>
</evidence>
<evidence type="ECO:0000256" key="3">
    <source>
        <dbReference type="ARBA" id="ARBA00022598"/>
    </source>
</evidence>
<evidence type="ECO:0000313" key="13">
    <source>
        <dbReference type="Proteomes" id="UP000033930"/>
    </source>
</evidence>
<keyword evidence="8 9" id="KW-0961">Cell wall biogenesis/degradation</keyword>
<keyword evidence="9" id="KW-0131">Cell cycle</keyword>
<keyword evidence="9" id="KW-0132">Cell division</keyword>
<gene>
    <name evidence="12" type="ORF">UU50_C0009G0026</name>
</gene>
<evidence type="ECO:0000256" key="8">
    <source>
        <dbReference type="ARBA" id="ARBA00023316"/>
    </source>
</evidence>
<evidence type="ECO:0000259" key="10">
    <source>
        <dbReference type="Pfam" id="PF02875"/>
    </source>
</evidence>
<dbReference type="GO" id="GO:0008360">
    <property type="term" value="P:regulation of cell shape"/>
    <property type="evidence" value="ECO:0007669"/>
    <property type="project" value="UniProtKB-KW"/>
</dbReference>
<dbReference type="GO" id="GO:0005737">
    <property type="term" value="C:cytoplasm"/>
    <property type="evidence" value="ECO:0007669"/>
    <property type="project" value="UniProtKB-SubCell"/>
</dbReference>
<dbReference type="PATRIC" id="fig|1618983.3.peg.459"/>
<feature type="domain" description="Mur ligase C-terminal" evidence="10">
    <location>
        <begin position="275"/>
        <end position="407"/>
    </location>
</feature>
<comment type="similarity">
    <text evidence="1">Belongs to the MurCDEF family. MurE subfamily.</text>
</comment>
<dbReference type="EC" id="6.3.2.13" evidence="12"/>
<keyword evidence="6 9" id="KW-0133">Cell shape</keyword>
<dbReference type="Proteomes" id="UP000033930">
    <property type="component" value="Unassembled WGS sequence"/>
</dbReference>
<dbReference type="PANTHER" id="PTHR23135">
    <property type="entry name" value="MUR LIGASE FAMILY MEMBER"/>
    <property type="match status" value="1"/>
</dbReference>
<dbReference type="Pfam" id="PF02875">
    <property type="entry name" value="Mur_ligase_C"/>
    <property type="match status" value="1"/>
</dbReference>
<comment type="subcellular location">
    <subcellularLocation>
        <location evidence="9">Cytoplasm</location>
    </subcellularLocation>
</comment>
<reference evidence="12 13" key="1">
    <citation type="journal article" date="2015" name="Nature">
        <title>rRNA introns, odd ribosomes, and small enigmatic genomes across a large radiation of phyla.</title>
        <authorList>
            <person name="Brown C.T."/>
            <person name="Hug L.A."/>
            <person name="Thomas B.C."/>
            <person name="Sharon I."/>
            <person name="Castelle C.J."/>
            <person name="Singh A."/>
            <person name="Wilkins M.J."/>
            <person name="Williams K.H."/>
            <person name="Banfield J.F."/>
        </authorList>
    </citation>
    <scope>NUCLEOTIDE SEQUENCE [LARGE SCALE GENOMIC DNA]</scope>
</reference>
<dbReference type="NCBIfam" id="TIGR01085">
    <property type="entry name" value="murE"/>
    <property type="match status" value="1"/>
</dbReference>
<evidence type="ECO:0000256" key="7">
    <source>
        <dbReference type="ARBA" id="ARBA00022984"/>
    </source>
</evidence>
<dbReference type="SUPFAM" id="SSF53244">
    <property type="entry name" value="MurD-like peptide ligases, peptide-binding domain"/>
    <property type="match status" value="1"/>
</dbReference>
<dbReference type="Gene3D" id="3.90.190.20">
    <property type="entry name" value="Mur ligase, C-terminal domain"/>
    <property type="match status" value="1"/>
</dbReference>
<organism evidence="12 13">
    <name type="scientific">Candidatus Uhrbacteria bacterium GW2011_GWC1_41_20</name>
    <dbReference type="NCBI Taxonomy" id="1618983"/>
    <lineage>
        <taxon>Bacteria</taxon>
        <taxon>Candidatus Uhriibacteriota</taxon>
    </lineage>
</organism>
<dbReference type="AlphaFoldDB" id="A0A0G0VEC7"/>
<dbReference type="InterPro" id="IPR036615">
    <property type="entry name" value="Mur_ligase_C_dom_sf"/>
</dbReference>
<evidence type="ECO:0000313" key="12">
    <source>
        <dbReference type="EMBL" id="KKR99209.1"/>
    </source>
</evidence>
<keyword evidence="5" id="KW-0067">ATP-binding</keyword>
<evidence type="ECO:0000256" key="9">
    <source>
        <dbReference type="RuleBase" id="RU004135"/>
    </source>
</evidence>
<comment type="caution">
    <text evidence="12">The sequence shown here is derived from an EMBL/GenBank/DDBJ whole genome shotgun (WGS) entry which is preliminary data.</text>
</comment>
<dbReference type="Gene3D" id="3.40.1190.10">
    <property type="entry name" value="Mur-like, catalytic domain"/>
    <property type="match status" value="1"/>
</dbReference>
<dbReference type="SUPFAM" id="SSF53623">
    <property type="entry name" value="MurD-like peptide ligases, catalytic domain"/>
    <property type="match status" value="1"/>
</dbReference>
<dbReference type="Pfam" id="PF08245">
    <property type="entry name" value="Mur_ligase_M"/>
    <property type="match status" value="1"/>
</dbReference>
<keyword evidence="4" id="KW-0547">Nucleotide-binding</keyword>
<accession>A0A0G0VEC7</accession>
<evidence type="ECO:0000256" key="5">
    <source>
        <dbReference type="ARBA" id="ARBA00022840"/>
    </source>
</evidence>
<dbReference type="InterPro" id="IPR018109">
    <property type="entry name" value="Folylpolyglutamate_synth_CS"/>
</dbReference>
<evidence type="ECO:0000256" key="2">
    <source>
        <dbReference type="ARBA" id="ARBA00022490"/>
    </source>
</evidence>
<dbReference type="GO" id="GO:0009252">
    <property type="term" value="P:peptidoglycan biosynthetic process"/>
    <property type="evidence" value="ECO:0007669"/>
    <property type="project" value="UniProtKB-UniPathway"/>
</dbReference>
<protein>
    <submittedName>
        <fullName evidence="12">UDP-N-acetylmuramyl-tripeptide synthetase, UDP-N-acetylmuramoylalanyl-D-glutamate-2,6-diaminopimelate ligase</fullName>
        <ecNumber evidence="12">6.3.2.13</ecNumber>
    </submittedName>
</protein>
<dbReference type="GO" id="GO:0051301">
    <property type="term" value="P:cell division"/>
    <property type="evidence" value="ECO:0007669"/>
    <property type="project" value="UniProtKB-KW"/>
</dbReference>
<keyword evidence="2" id="KW-0963">Cytoplasm</keyword>
<dbReference type="PANTHER" id="PTHR23135:SF4">
    <property type="entry name" value="UDP-N-ACETYLMURAMOYL-L-ALANYL-D-GLUTAMATE--2,6-DIAMINOPIMELATE LIGASE MURE HOMOLOG, CHLOROPLASTIC"/>
    <property type="match status" value="1"/>
</dbReference>
<dbReference type="EMBL" id="LCAW01000009">
    <property type="protein sequence ID" value="KKR99209.1"/>
    <property type="molecule type" value="Genomic_DNA"/>
</dbReference>
<dbReference type="InterPro" id="IPR013221">
    <property type="entry name" value="Mur_ligase_cen"/>
</dbReference>
<comment type="pathway">
    <text evidence="9">Cell wall biogenesis; peptidoglycan biosynthesis.</text>
</comment>
<dbReference type="InterPro" id="IPR036565">
    <property type="entry name" value="Mur-like_cat_sf"/>
</dbReference>
<dbReference type="GO" id="GO:0008765">
    <property type="term" value="F:UDP-N-acetylmuramoylalanyl-D-glutamate-2,6-diaminopimelate ligase activity"/>
    <property type="evidence" value="ECO:0007669"/>
    <property type="project" value="UniProtKB-EC"/>
</dbReference>
<proteinExistence type="inferred from homology"/>
<dbReference type="InterPro" id="IPR004101">
    <property type="entry name" value="Mur_ligase_C"/>
</dbReference>